<keyword evidence="1" id="KW-1133">Transmembrane helix</keyword>
<proteinExistence type="predicted"/>
<gene>
    <name evidence="4" type="ORF">LPMP_355700</name>
</gene>
<reference evidence="4 5" key="1">
    <citation type="journal article" date="2015" name="Sci. Rep.">
        <title>The genome of Leishmania panamensis: insights into genomics of the L. (Viannia) subgenus.</title>
        <authorList>
            <person name="Llanes A."/>
            <person name="Restrepo C.M."/>
            <person name="Vecchio G.D."/>
            <person name="Anguizola F.J."/>
            <person name="Lleonart R."/>
        </authorList>
    </citation>
    <scope>NUCLEOTIDE SEQUENCE [LARGE SCALE GENOMIC DNA]</scope>
    <source>
        <strain evidence="4 5">MHOM/PA/94/PSC-1</strain>
    </source>
</reference>
<dbReference type="InterPro" id="IPR009038">
    <property type="entry name" value="GOLD_dom"/>
</dbReference>
<dbReference type="Proteomes" id="UP000063063">
    <property type="component" value="Chromosome 35"/>
</dbReference>
<evidence type="ECO:0000313" key="4">
    <source>
        <dbReference type="EMBL" id="AIO02701.1"/>
    </source>
</evidence>
<evidence type="ECO:0000256" key="1">
    <source>
        <dbReference type="SAM" id="Phobius"/>
    </source>
</evidence>
<protein>
    <recommendedName>
        <fullName evidence="3">GOLD domain-containing protein</fullName>
    </recommendedName>
</protein>
<name>A0A088S3G8_LEIPA</name>
<dbReference type="VEuPathDB" id="TriTrypDB:LPAL13_350065600"/>
<dbReference type="AlphaFoldDB" id="A0A088S3G8"/>
<evidence type="ECO:0000256" key="2">
    <source>
        <dbReference type="SAM" id="SignalP"/>
    </source>
</evidence>
<dbReference type="VEuPathDB" id="TriTrypDB:LPMP_355700"/>
<feature type="transmembrane region" description="Helical" evidence="1">
    <location>
        <begin position="205"/>
        <end position="226"/>
    </location>
</feature>
<sequence>MLASSAMMTALRVLALVVLCLLCGLCTRVDGSKSLHAGVYVKLLPGKEFCADYHVYRDPQSDPVLVTFQHRCIDPRLAGIITKLYAPSREPLKRGLQIPLSENIDTFGDISQIFFHAEQTGTYKMCFLLPLKKPAMRFEMSFSAVNDIVEPPKLEDDAFVVDKPPEMEDYADRLRMLNLSVETTVDELRMYETRRYFFDETVNSAFYLCIFSVLLNIVIAVGLTVWSERYLERYFVRQKIA</sequence>
<accession>A0A088S3G8</accession>
<keyword evidence="1" id="KW-0472">Membrane</keyword>
<dbReference type="eggNOG" id="ENOG502S1T0">
    <property type="taxonomic scope" value="Eukaryota"/>
</dbReference>
<dbReference type="GeneID" id="22579598"/>
<dbReference type="EMBL" id="CP009404">
    <property type="protein sequence ID" value="AIO02701.1"/>
    <property type="molecule type" value="Genomic_DNA"/>
</dbReference>
<dbReference type="KEGG" id="lpan:LPMP_355700"/>
<evidence type="ECO:0000259" key="3">
    <source>
        <dbReference type="SMART" id="SM01190"/>
    </source>
</evidence>
<feature type="chain" id="PRO_5001839218" description="GOLD domain-containing protein" evidence="2">
    <location>
        <begin position="32"/>
        <end position="241"/>
    </location>
</feature>
<keyword evidence="5" id="KW-1185">Reference proteome</keyword>
<feature type="domain" description="GOLD" evidence="3">
    <location>
        <begin position="38"/>
        <end position="236"/>
    </location>
</feature>
<dbReference type="Pfam" id="PF01105">
    <property type="entry name" value="EMP24_GP25L"/>
    <property type="match status" value="1"/>
</dbReference>
<keyword evidence="2" id="KW-0732">Signal</keyword>
<organism evidence="4 5">
    <name type="scientific">Leishmania panamensis</name>
    <dbReference type="NCBI Taxonomy" id="5679"/>
    <lineage>
        <taxon>Eukaryota</taxon>
        <taxon>Discoba</taxon>
        <taxon>Euglenozoa</taxon>
        <taxon>Kinetoplastea</taxon>
        <taxon>Metakinetoplastina</taxon>
        <taxon>Trypanosomatida</taxon>
        <taxon>Trypanosomatidae</taxon>
        <taxon>Leishmaniinae</taxon>
        <taxon>Leishmania</taxon>
        <taxon>Leishmania guyanensis species complex</taxon>
    </lineage>
</organism>
<dbReference type="SMART" id="SM01190">
    <property type="entry name" value="EMP24_GP25L"/>
    <property type="match status" value="1"/>
</dbReference>
<feature type="signal peptide" evidence="2">
    <location>
        <begin position="1"/>
        <end position="31"/>
    </location>
</feature>
<keyword evidence="1" id="KW-0812">Transmembrane</keyword>
<evidence type="ECO:0000313" key="5">
    <source>
        <dbReference type="Proteomes" id="UP000063063"/>
    </source>
</evidence>
<dbReference type="OrthoDB" id="269988at2759"/>
<dbReference type="RefSeq" id="XP_010703501.1">
    <property type="nucleotide sequence ID" value="XM_010705199.1"/>
</dbReference>